<name>A0ABN5XSH8_9FIRM</name>
<reference evidence="3 4" key="1">
    <citation type="submission" date="2020-01" db="EMBL/GenBank/DDBJ databases">
        <title>Veillonella burapaensis sp. nov., anaerobic, Gram-stain-negative coccus isolated from saliva of a Thai child.</title>
        <authorList>
            <person name="Mashima I."/>
            <person name="Theodorea C."/>
            <person name="Nakazawa F."/>
            <person name="Thaweboon B."/>
            <person name="Thaweboon S."/>
            <person name="Tamai R."/>
            <person name="Kiyoura Y."/>
        </authorList>
    </citation>
    <scope>NUCLEOTIDE SEQUENCE [LARGE SCALE GENOMIC DNA]</scope>
    <source>
        <strain evidence="3 4">S12025-13</strain>
    </source>
</reference>
<protein>
    <recommendedName>
        <fullName evidence="2">DUF3644 domain-containing protein</fullName>
    </recommendedName>
</protein>
<evidence type="ECO:0000256" key="1">
    <source>
        <dbReference type="SAM" id="Phobius"/>
    </source>
</evidence>
<keyword evidence="1" id="KW-1133">Transmembrane helix</keyword>
<feature type="domain" description="DUF3644" evidence="2">
    <location>
        <begin position="12"/>
        <end position="200"/>
    </location>
</feature>
<gene>
    <name evidence="3" type="ORF">VEIS1202513_01780</name>
</gene>
<feature type="transmembrane region" description="Helical" evidence="1">
    <location>
        <begin position="36"/>
        <end position="55"/>
    </location>
</feature>
<dbReference type="InterPro" id="IPR022104">
    <property type="entry name" value="DUF3644"/>
</dbReference>
<evidence type="ECO:0000313" key="3">
    <source>
        <dbReference type="EMBL" id="BBU35657.1"/>
    </source>
</evidence>
<dbReference type="EMBL" id="AP022322">
    <property type="protein sequence ID" value="BBU35657.1"/>
    <property type="molecule type" value="Genomic_DNA"/>
</dbReference>
<dbReference type="RefSeq" id="WP_213467569.1">
    <property type="nucleotide sequence ID" value="NZ_AP022322.1"/>
</dbReference>
<keyword evidence="4" id="KW-1185">Reference proteome</keyword>
<accession>A0ABN5XSH8</accession>
<dbReference type="Proteomes" id="UP000679260">
    <property type="component" value="Chromosome"/>
</dbReference>
<sequence>MITLRQGKAKTILESSLNSAFTAVETYNRPRTQFRIENYIILMIIAWTKLFHAYFQATIGERYFYKERNGRYKLVDGEKKAWELTECIKNYQKNSEDKKLTESIIANLKFFIGIRNKIEHRYWDSNSLDILIFGECQSLLYNYENLIVSLFGNDYSLNTSLAYALQFSHLRAREQLQAQRDLLSKDMQDINRYIDKYKTDLSDEIFNSQEYSVKLIQIPKVSNTNRCDLSVEFVNWSNLNEEDKANYNKLTTIIKDKVIKQPVSNANMLRPKDVINAIKEKTGVEISQRNHCDLWKAFKVRPETNATSKFDTDTKYCIYDEAHNDYLYTIEWVELLSVLIENHGFNKENIHTNCKGGINVSDYIVES</sequence>
<evidence type="ECO:0000313" key="4">
    <source>
        <dbReference type="Proteomes" id="UP000679260"/>
    </source>
</evidence>
<dbReference type="Pfam" id="PF12358">
    <property type="entry name" value="DUF3644"/>
    <property type="match status" value="1"/>
</dbReference>
<evidence type="ECO:0000259" key="2">
    <source>
        <dbReference type="Pfam" id="PF12358"/>
    </source>
</evidence>
<keyword evidence="1" id="KW-0472">Membrane</keyword>
<proteinExistence type="predicted"/>
<organism evidence="3 4">
    <name type="scientific">Veillonella orientalis</name>
    <dbReference type="NCBI Taxonomy" id="2682455"/>
    <lineage>
        <taxon>Bacteria</taxon>
        <taxon>Bacillati</taxon>
        <taxon>Bacillota</taxon>
        <taxon>Negativicutes</taxon>
        <taxon>Veillonellales</taxon>
        <taxon>Veillonellaceae</taxon>
        <taxon>Veillonella</taxon>
    </lineage>
</organism>
<keyword evidence="1" id="KW-0812">Transmembrane</keyword>